<dbReference type="EMBL" id="KY000067">
    <property type="protein sequence ID" value="ASK48221.1"/>
    <property type="molecule type" value="Genomic_DNA"/>
</dbReference>
<dbReference type="AlphaFoldDB" id="A0A2Z2Q1B7"/>
<feature type="transmembrane region" description="Helical" evidence="2">
    <location>
        <begin position="63"/>
        <end position="83"/>
    </location>
</feature>
<accession>A0A2Z2Q1B7</accession>
<sequence length="257" mass="27739">MVRLTLDYRPAPKERHPMSNHLDGDIISPQESSKGGVIRAERVWQHRHDLEIRRMPKPRYNRSSLLTLGIGGLVLGAVCMFAYSDPGPIRTPLLQEATASHPVDKEHATIHTTLPDIVDTAPAPTTANVTGTQVASLPYAVIPTKRPVIEPVKSGGSEKVNDRASTPNSTEVLRYDRCNPACDTRDPLVVGATPTKSVALQPTVIPESTDLERSNQAVEIGSAVMSGAGFVLVQTAALPFTTLKLGRDAAIRMSKLD</sequence>
<keyword evidence="3" id="KW-0614">Plasmid</keyword>
<protein>
    <recommendedName>
        <fullName evidence="4">Transmembrane protein</fullName>
    </recommendedName>
</protein>
<keyword evidence="2" id="KW-1133">Transmembrane helix</keyword>
<evidence type="ECO:0000313" key="3">
    <source>
        <dbReference type="EMBL" id="ASK48221.1"/>
    </source>
</evidence>
<evidence type="ECO:0000256" key="2">
    <source>
        <dbReference type="SAM" id="Phobius"/>
    </source>
</evidence>
<geneLocation type="plasmid" evidence="3">
    <name>pTi_Tun147</name>
</geneLocation>
<evidence type="ECO:0008006" key="4">
    <source>
        <dbReference type="Google" id="ProtNLM"/>
    </source>
</evidence>
<keyword evidence="2" id="KW-0812">Transmembrane</keyword>
<name>A0A2Z2Q1B7_AGRTU</name>
<keyword evidence="2" id="KW-0472">Membrane</keyword>
<proteinExistence type="predicted"/>
<reference evidence="3" key="1">
    <citation type="submission" date="2016-10" db="EMBL/GenBank/DDBJ databases">
        <title>Agrobacterium Ti plasmids: Classification based on T-DNA and Vir regions organization.</title>
        <authorList>
            <person name="Nabi N."/>
            <person name="Vial L."/>
            <person name="Ben Hafsa A."/>
            <person name="Chapulliot D."/>
            <person name="Berard A."/>
            <person name="Chauveau A."/>
            <person name="Le Paslier M.-C."/>
            <person name="Harzallah Skhiri F."/>
            <person name="Brunel D."/>
            <person name="Nesme X."/>
            <person name="Chaouachi M."/>
        </authorList>
    </citation>
    <scope>NUCLEOTIDE SEQUENCE</scope>
    <source>
        <strain evidence="3">Tun147</strain>
        <plasmid evidence="3">pTi_Tun147</plasmid>
    </source>
</reference>
<evidence type="ECO:0000256" key="1">
    <source>
        <dbReference type="SAM" id="MobiDB-lite"/>
    </source>
</evidence>
<organism evidence="3">
    <name type="scientific">Agrobacterium tumefaciens</name>
    <dbReference type="NCBI Taxonomy" id="358"/>
    <lineage>
        <taxon>Bacteria</taxon>
        <taxon>Pseudomonadati</taxon>
        <taxon>Pseudomonadota</taxon>
        <taxon>Alphaproteobacteria</taxon>
        <taxon>Hyphomicrobiales</taxon>
        <taxon>Rhizobiaceae</taxon>
        <taxon>Rhizobium/Agrobacterium group</taxon>
        <taxon>Agrobacterium</taxon>
        <taxon>Agrobacterium tumefaciens complex</taxon>
    </lineage>
</organism>
<feature type="region of interest" description="Disordered" evidence="1">
    <location>
        <begin position="1"/>
        <end position="32"/>
    </location>
</feature>